<accession>A0ABZ3FPJ9</accession>
<protein>
    <submittedName>
        <fullName evidence="2">Mycothiol system anti-sigma-R factor</fullName>
    </submittedName>
</protein>
<sequence length="92" mass="10313">MSDDTAEVPPALSAESDCSLILERVNEFLDHELDEGSCDAIRAHLDACEDCLDDYDVQQALKQLVNRCCRTTQAPQQLRMTIVTSITRWRAG</sequence>
<dbReference type="InterPro" id="IPR027383">
    <property type="entry name" value="Znf_put"/>
</dbReference>
<evidence type="ECO:0000313" key="3">
    <source>
        <dbReference type="Proteomes" id="UP001442841"/>
    </source>
</evidence>
<evidence type="ECO:0000313" key="2">
    <source>
        <dbReference type="EMBL" id="XAN07317.1"/>
    </source>
</evidence>
<feature type="domain" description="Putative zinc-finger" evidence="1">
    <location>
        <begin position="18"/>
        <end position="51"/>
    </location>
</feature>
<evidence type="ECO:0000259" key="1">
    <source>
        <dbReference type="Pfam" id="PF13490"/>
    </source>
</evidence>
<dbReference type="EMBL" id="CP154795">
    <property type="protein sequence ID" value="XAN07317.1"/>
    <property type="molecule type" value="Genomic_DNA"/>
</dbReference>
<organism evidence="2 3">
    <name type="scientific">Ammonicoccus fulvus</name>
    <dbReference type="NCBI Taxonomy" id="3138240"/>
    <lineage>
        <taxon>Bacteria</taxon>
        <taxon>Bacillati</taxon>
        <taxon>Actinomycetota</taxon>
        <taxon>Actinomycetes</taxon>
        <taxon>Propionibacteriales</taxon>
        <taxon>Propionibacteriaceae</taxon>
        <taxon>Ammonicoccus</taxon>
    </lineage>
</organism>
<gene>
    <name evidence="2" type="primary">rsrA</name>
    <name evidence="2" type="ORF">AADG42_08425</name>
</gene>
<dbReference type="InterPro" id="IPR024020">
    <property type="entry name" value="Anit_sigma_mycothiol_RsrA"/>
</dbReference>
<proteinExistence type="predicted"/>
<name>A0ABZ3FPJ9_9ACTN</name>
<dbReference type="Proteomes" id="UP001442841">
    <property type="component" value="Chromosome"/>
</dbReference>
<reference evidence="2 3" key="1">
    <citation type="submission" date="2024-04" db="EMBL/GenBank/DDBJ databases">
        <title>Isolation of an actinomycete strain from pig manure.</title>
        <authorList>
            <person name="Gong T."/>
            <person name="Yu Z."/>
            <person name="An M."/>
            <person name="Wei C."/>
            <person name="Yang W."/>
            <person name="Liu L."/>
        </authorList>
    </citation>
    <scope>NUCLEOTIDE SEQUENCE [LARGE SCALE GENOMIC DNA]</scope>
    <source>
        <strain evidence="2 3">ZF39</strain>
    </source>
</reference>
<dbReference type="RefSeq" id="WP_425308771.1">
    <property type="nucleotide sequence ID" value="NZ_CP154795.1"/>
</dbReference>
<keyword evidence="3" id="KW-1185">Reference proteome</keyword>
<dbReference type="NCBIfam" id="TIGR03988">
    <property type="entry name" value="antisig_RsrA"/>
    <property type="match status" value="1"/>
</dbReference>
<dbReference type="Pfam" id="PF13490">
    <property type="entry name" value="zf-HC2"/>
    <property type="match status" value="1"/>
</dbReference>